<dbReference type="EMBL" id="CAJEWN010000164">
    <property type="protein sequence ID" value="CAD2170188.1"/>
    <property type="molecule type" value="Genomic_DNA"/>
</dbReference>
<dbReference type="AlphaFoldDB" id="A0A6V7V5D2"/>
<feature type="signal peptide" evidence="2">
    <location>
        <begin position="1"/>
        <end position="21"/>
    </location>
</feature>
<accession>A0A6V7V5D2</accession>
<evidence type="ECO:0000313" key="3">
    <source>
        <dbReference type="EMBL" id="CAD2170188.1"/>
    </source>
</evidence>
<feature type="region of interest" description="Disordered" evidence="1">
    <location>
        <begin position="53"/>
        <end position="72"/>
    </location>
</feature>
<evidence type="ECO:0000256" key="2">
    <source>
        <dbReference type="SAM" id="SignalP"/>
    </source>
</evidence>
<reference evidence="3 4" key="1">
    <citation type="submission" date="2020-08" db="EMBL/GenBank/DDBJ databases">
        <authorList>
            <person name="Koutsovoulos G."/>
            <person name="Danchin GJ E."/>
        </authorList>
    </citation>
    <scope>NUCLEOTIDE SEQUENCE [LARGE SCALE GENOMIC DNA]</scope>
</reference>
<dbReference type="Proteomes" id="UP000580250">
    <property type="component" value="Unassembled WGS sequence"/>
</dbReference>
<evidence type="ECO:0000313" key="4">
    <source>
        <dbReference type="Proteomes" id="UP000580250"/>
    </source>
</evidence>
<name>A0A6V7V5D2_MELEN</name>
<proteinExistence type="predicted"/>
<feature type="compositionally biased region" description="Basic residues" evidence="1">
    <location>
        <begin position="53"/>
        <end position="65"/>
    </location>
</feature>
<comment type="caution">
    <text evidence="3">The sequence shown here is derived from an EMBL/GenBank/DDBJ whole genome shotgun (WGS) entry which is preliminary data.</text>
</comment>
<protein>
    <submittedName>
        <fullName evidence="3">Uncharacterized protein</fullName>
    </submittedName>
</protein>
<gene>
    <name evidence="3" type="ORF">MENT_LOCUS21571</name>
</gene>
<keyword evidence="2" id="KW-0732">Signal</keyword>
<sequence>MAKLFIFLLVTIFVFIQCNVANNKLTSGNYAESVYEPSILERKTVNNGNKQIKAKAKNANLRKSHPKDNKKE</sequence>
<evidence type="ECO:0000256" key="1">
    <source>
        <dbReference type="SAM" id="MobiDB-lite"/>
    </source>
</evidence>
<organism evidence="3 4">
    <name type="scientific">Meloidogyne enterolobii</name>
    <name type="common">Root-knot nematode worm</name>
    <name type="synonym">Meloidogyne mayaguensis</name>
    <dbReference type="NCBI Taxonomy" id="390850"/>
    <lineage>
        <taxon>Eukaryota</taxon>
        <taxon>Metazoa</taxon>
        <taxon>Ecdysozoa</taxon>
        <taxon>Nematoda</taxon>
        <taxon>Chromadorea</taxon>
        <taxon>Rhabditida</taxon>
        <taxon>Tylenchina</taxon>
        <taxon>Tylenchomorpha</taxon>
        <taxon>Tylenchoidea</taxon>
        <taxon>Meloidogynidae</taxon>
        <taxon>Meloidogyninae</taxon>
        <taxon>Meloidogyne</taxon>
    </lineage>
</organism>
<feature type="chain" id="PRO_5027705559" evidence="2">
    <location>
        <begin position="22"/>
        <end position="72"/>
    </location>
</feature>